<dbReference type="InterPro" id="IPR033752">
    <property type="entry name" value="MetA_family"/>
</dbReference>
<dbReference type="Gene3D" id="3.40.50.880">
    <property type="match status" value="1"/>
</dbReference>
<organism evidence="5 6">
    <name type="scientific">Limosilactobacillus fermentum</name>
    <name type="common">Lactobacillus fermentum</name>
    <dbReference type="NCBI Taxonomy" id="1613"/>
    <lineage>
        <taxon>Bacteria</taxon>
        <taxon>Bacillati</taxon>
        <taxon>Bacillota</taxon>
        <taxon>Bacilli</taxon>
        <taxon>Lactobacillales</taxon>
        <taxon>Lactobacillaceae</taxon>
        <taxon>Limosilactobacillus</taxon>
    </lineage>
</organism>
<dbReference type="SUPFAM" id="SSF52317">
    <property type="entry name" value="Class I glutamine amidotransferase-like"/>
    <property type="match status" value="1"/>
</dbReference>
<feature type="active site" evidence="4">
    <location>
        <position position="203"/>
    </location>
</feature>
<dbReference type="PATRIC" id="fig|1613.112.peg.1286"/>
<dbReference type="InterPro" id="IPR029062">
    <property type="entry name" value="Class_I_gatase-like"/>
</dbReference>
<sequence length="272" mass="31113">MAMEALRIGVLNLMHDKEATRRRFTRVLEQPGLPVKLTFFYPVTHYTGRPVPEAVAKIARPLDLELAAQMDGFIITGAPIENLPFDQVEYFAEVCDLIDVLNRARVFQLYVCWGAMVAANYLYGVEKHRLAKKYFGVFENQVVAPDPLLVGLEPNFLAPHARYAELNEGELAPEMVVTARSSEGYLLAARATAYQSFLFAHLEYGQNALLEEYQREVAAHPTRHYQKPVHYFKDEGRMQGPEFRWRATQQRYFANWLNLVATKRLLGVCKVS</sequence>
<dbReference type="AlphaFoldDB" id="A0A0F4HBK8"/>
<proteinExistence type="inferred from homology"/>
<keyword evidence="4" id="KW-0198">Cysteine biosynthesis</keyword>
<dbReference type="GO" id="GO:0008899">
    <property type="term" value="F:homoserine O-succinyltransferase activity"/>
    <property type="evidence" value="ECO:0007669"/>
    <property type="project" value="TreeGrafter"/>
</dbReference>
<evidence type="ECO:0000313" key="5">
    <source>
        <dbReference type="EMBL" id="AOR74681.1"/>
    </source>
</evidence>
<keyword evidence="2 4" id="KW-0808">Transferase</keyword>
<feature type="binding site" evidence="4">
    <location>
        <position position="133"/>
    </location>
    <ligand>
        <name>substrate</name>
    </ligand>
</feature>
<dbReference type="HAMAP" id="MF_00295">
    <property type="entry name" value="MetA_acyltransf"/>
    <property type="match status" value="1"/>
</dbReference>
<comment type="pathway">
    <text evidence="4">Amino-acid biosynthesis; L-cysteine biosynthesis; L-cysteine from L-serine: step 1/2.</text>
</comment>
<comment type="catalytic activity">
    <reaction evidence="4">
        <text>L-serine + acetyl-CoA = O-acetyl-L-serine + CoA</text>
        <dbReference type="Rhea" id="RHEA:24560"/>
        <dbReference type="ChEBI" id="CHEBI:33384"/>
        <dbReference type="ChEBI" id="CHEBI:57287"/>
        <dbReference type="ChEBI" id="CHEBI:57288"/>
        <dbReference type="ChEBI" id="CHEBI:58340"/>
        <dbReference type="EC" id="2.3.1.30"/>
    </reaction>
</comment>
<keyword evidence="3 4" id="KW-0012">Acyltransferase</keyword>
<keyword evidence="4" id="KW-0963">Cytoplasm</keyword>
<dbReference type="Pfam" id="PF04204">
    <property type="entry name" value="HTS"/>
    <property type="match status" value="1"/>
</dbReference>
<comment type="caution">
    <text evidence="4">Lacks conserved residue(s) required for the propagation of feature annotation.</text>
</comment>
<protein>
    <recommendedName>
        <fullName evidence="4">Serine O-acetyltransferase</fullName>
        <shortName evidence="4">SAT</shortName>
        <ecNumber evidence="4">2.3.1.30</ecNumber>
    </recommendedName>
</protein>
<evidence type="ECO:0000313" key="6">
    <source>
        <dbReference type="Proteomes" id="UP000094714"/>
    </source>
</evidence>
<dbReference type="GO" id="GO:0009001">
    <property type="term" value="F:serine O-acetyltransferase activity"/>
    <property type="evidence" value="ECO:0007669"/>
    <property type="project" value="UniProtKB-UniRule"/>
</dbReference>
<dbReference type="PANTHER" id="PTHR20919:SF0">
    <property type="entry name" value="HOMOSERINE O-SUCCINYLTRANSFERASE"/>
    <property type="match status" value="1"/>
</dbReference>
<dbReference type="RefSeq" id="WP_012390862.1">
    <property type="nucleotide sequence ID" value="NZ_AP024320.1"/>
</dbReference>
<comment type="similarity">
    <text evidence="4">Belongs to the MetA family.</text>
</comment>
<accession>A0A0F4HBK8</accession>
<dbReference type="PANTHER" id="PTHR20919">
    <property type="entry name" value="HOMOSERINE O-SUCCINYLTRANSFERASE"/>
    <property type="match status" value="1"/>
</dbReference>
<reference evidence="5 6" key="1">
    <citation type="submission" date="2016-09" db="EMBL/GenBank/DDBJ databases">
        <title>Genome Sequence of the Lactobacillus fermentum strain NCC2970 (CNCM I-5068).</title>
        <authorList>
            <person name="Barretto C."/>
            <person name="Ngom-Bru C."/>
            <person name="Genevaz A."/>
            <person name="Fournier C."/>
            <person name="Moine D."/>
            <person name="Kassam M."/>
            <person name="Iltis A."/>
            <person name="Sagory-Zalkind P."/>
            <person name="Faucherand G."/>
            <person name="Descombes P."/>
            <person name="Duboux S."/>
        </authorList>
    </citation>
    <scope>NUCLEOTIDE SEQUENCE [LARGE SCALE GENOMIC DNA]</scope>
    <source>
        <strain evidence="5 6">NCC2970</strain>
    </source>
</reference>
<feature type="site" description="Important for acyl-CoA specificity" evidence="4">
    <location>
        <position position="81"/>
    </location>
</feature>
<name>A0A0F4HBK8_LIMFE</name>
<dbReference type="PIRSF" id="PIRSF000450">
    <property type="entry name" value="H_ser_succinyltr"/>
    <property type="match status" value="1"/>
</dbReference>
<evidence type="ECO:0000256" key="1">
    <source>
        <dbReference type="ARBA" id="ARBA00022605"/>
    </source>
</evidence>
<feature type="active site" description="Acyl-thioester intermediate" evidence="4">
    <location>
        <position position="112"/>
    </location>
</feature>
<evidence type="ECO:0000256" key="4">
    <source>
        <dbReference type="HAMAP-Rule" id="MF_00295"/>
    </source>
</evidence>
<gene>
    <name evidence="5" type="ORF">LACFE_CDS1228</name>
</gene>
<keyword evidence="1 4" id="KW-0028">Amino-acid biosynthesis</keyword>
<feature type="binding site" evidence="4">
    <location>
        <position position="215"/>
    </location>
    <ligand>
        <name>substrate</name>
    </ligand>
</feature>
<feature type="active site" description="Proton acceptor" evidence="4">
    <location>
        <position position="201"/>
    </location>
</feature>
<dbReference type="GO" id="GO:0005737">
    <property type="term" value="C:cytoplasm"/>
    <property type="evidence" value="ECO:0007669"/>
    <property type="project" value="UniProtKB-SubCell"/>
</dbReference>
<comment type="function">
    <text evidence="4">Transfers an acetyl group from acetyl-CoA to L-serine, forming acetyl-L-serine.</text>
</comment>
<dbReference type="GO" id="GO:0006535">
    <property type="term" value="P:cysteine biosynthetic process from serine"/>
    <property type="evidence" value="ECO:0007669"/>
    <property type="project" value="UniProtKB-UniRule"/>
</dbReference>
<dbReference type="EC" id="2.3.1.30" evidence="4"/>
<feature type="site" description="Important for substrate specificity" evidence="4">
    <location>
        <position position="161"/>
    </location>
</feature>
<evidence type="ECO:0000256" key="3">
    <source>
        <dbReference type="ARBA" id="ARBA00023315"/>
    </source>
</evidence>
<dbReference type="EMBL" id="CP017151">
    <property type="protein sequence ID" value="AOR74681.1"/>
    <property type="molecule type" value="Genomic_DNA"/>
</dbReference>
<comment type="subcellular location">
    <subcellularLocation>
        <location evidence="4">Cytoplasm</location>
    </subcellularLocation>
</comment>
<dbReference type="Proteomes" id="UP000094714">
    <property type="component" value="Chromosome"/>
</dbReference>
<dbReference type="UniPathway" id="UPA00136">
    <property type="reaction ID" value="UER00199"/>
</dbReference>
<evidence type="ECO:0000256" key="2">
    <source>
        <dbReference type="ARBA" id="ARBA00022679"/>
    </source>
</evidence>